<feature type="domain" description="Ground-like" evidence="2">
    <location>
        <begin position="117"/>
        <end position="188"/>
    </location>
</feature>
<keyword evidence="1" id="KW-0732">Signal</keyword>
<organism evidence="4">
    <name type="scientific">Caenorhabditis remanei</name>
    <name type="common">Caenorhabditis vulgaris</name>
    <dbReference type="NCBI Taxonomy" id="31234"/>
    <lineage>
        <taxon>Eukaryota</taxon>
        <taxon>Metazoa</taxon>
        <taxon>Ecdysozoa</taxon>
        <taxon>Nematoda</taxon>
        <taxon>Chromadorea</taxon>
        <taxon>Rhabditida</taxon>
        <taxon>Rhabditina</taxon>
        <taxon>Rhabditomorpha</taxon>
        <taxon>Rhabditoidea</taxon>
        <taxon>Rhabditidae</taxon>
        <taxon>Peloderinae</taxon>
        <taxon>Caenorhabditis</taxon>
    </lineage>
</organism>
<dbReference type="Proteomes" id="UP000008281">
    <property type="component" value="Unassembled WGS sequence"/>
</dbReference>
<evidence type="ECO:0000313" key="3">
    <source>
        <dbReference type="EMBL" id="EFO95106.1"/>
    </source>
</evidence>
<dbReference type="EMBL" id="DS268409">
    <property type="protein sequence ID" value="EFO95106.1"/>
    <property type="molecule type" value="Genomic_DNA"/>
</dbReference>
<dbReference type="AlphaFoldDB" id="E3LHH7"/>
<keyword evidence="4" id="KW-1185">Reference proteome</keyword>
<accession>E3LHH7</accession>
<dbReference type="Pfam" id="PF04155">
    <property type="entry name" value="Ground-like"/>
    <property type="match status" value="1"/>
</dbReference>
<dbReference type="STRING" id="31234.E3LHH7"/>
<evidence type="ECO:0000256" key="1">
    <source>
        <dbReference type="SAM" id="SignalP"/>
    </source>
</evidence>
<protein>
    <recommendedName>
        <fullName evidence="2">Ground-like domain-containing protein</fullName>
    </recommendedName>
</protein>
<reference evidence="3" key="1">
    <citation type="submission" date="2007-07" db="EMBL/GenBank/DDBJ databases">
        <title>PCAP assembly of the Caenorhabditis remanei genome.</title>
        <authorList>
            <consortium name="The Caenorhabditis remanei Sequencing Consortium"/>
            <person name="Wilson R.K."/>
        </authorList>
    </citation>
    <scope>NUCLEOTIDE SEQUENCE [LARGE SCALE GENOMIC DNA]</scope>
    <source>
        <strain evidence="3">PB4641</strain>
    </source>
</reference>
<gene>
    <name evidence="3" type="ORF">CRE_08783</name>
</gene>
<dbReference type="HOGENOM" id="CLU_143077_0_0_1"/>
<feature type="chain" id="PRO_5003173755" description="Ground-like domain-containing protein" evidence="1">
    <location>
        <begin position="18"/>
        <end position="190"/>
    </location>
</feature>
<evidence type="ECO:0000259" key="2">
    <source>
        <dbReference type="Pfam" id="PF04155"/>
    </source>
</evidence>
<feature type="signal peptide" evidence="1">
    <location>
        <begin position="1"/>
        <end position="17"/>
    </location>
</feature>
<name>E3LHH7_CAERE</name>
<sequence>MQSFILILLALVSIAAACPGLFGMMGGGGGGCGCRPPPPPSPCGCGGRKKRSLPEKPPFYLLPPAFMIEPPGFSVIEFRNFPPPPPSPCGCGGRKKRSLPDKPAAPEFFGIAASDKDELCNNSDLKKIILENMQSSPTDSSKAINGALEVKKLSRFTVVCSENPFVFTIRADTAYCGSKKNGHTCNVFSM</sequence>
<evidence type="ECO:0000313" key="4">
    <source>
        <dbReference type="Proteomes" id="UP000008281"/>
    </source>
</evidence>
<dbReference type="InParanoid" id="E3LHH7"/>
<dbReference type="OrthoDB" id="5843663at2759"/>
<proteinExistence type="predicted"/>
<dbReference type="InterPro" id="IPR007284">
    <property type="entry name" value="Ground-like_dom"/>
</dbReference>